<feature type="transmembrane region" description="Helical" evidence="1">
    <location>
        <begin position="161"/>
        <end position="181"/>
    </location>
</feature>
<dbReference type="InterPro" id="IPR052891">
    <property type="entry name" value="DNA-3mA_glycosylase"/>
</dbReference>
<comment type="caution">
    <text evidence="2">The sequence shown here is derived from an EMBL/GenBank/DDBJ whole genome shotgun (WGS) entry which is preliminary data.</text>
</comment>
<accession>A0ABR5PTV8</accession>
<dbReference type="InterPro" id="IPR011257">
    <property type="entry name" value="DNA_glycosylase"/>
</dbReference>
<proteinExistence type="predicted"/>
<dbReference type="Pfam" id="PF03352">
    <property type="entry name" value="Adenine_glyco"/>
    <property type="match status" value="1"/>
</dbReference>
<dbReference type="InterPro" id="IPR005019">
    <property type="entry name" value="Adenine_glyco"/>
</dbReference>
<keyword evidence="2" id="KW-0378">Hydrolase</keyword>
<reference evidence="2 3" key="1">
    <citation type="journal article" date="2015" name="Genome Announc.">
        <title>Expanding the biotechnology potential of lactobacilli through comparative genomics of 213 strains and associated genera.</title>
        <authorList>
            <person name="Sun Z."/>
            <person name="Harris H.M."/>
            <person name="McCann A."/>
            <person name="Guo C."/>
            <person name="Argimon S."/>
            <person name="Zhang W."/>
            <person name="Yang X."/>
            <person name="Jeffery I.B."/>
            <person name="Cooney J.C."/>
            <person name="Kagawa T.F."/>
            <person name="Liu W."/>
            <person name="Song Y."/>
            <person name="Salvetti E."/>
            <person name="Wrobel A."/>
            <person name="Rasinkangas P."/>
            <person name="Parkhill J."/>
            <person name="Rea M.C."/>
            <person name="O'Sullivan O."/>
            <person name="Ritari J."/>
            <person name="Douillard F.P."/>
            <person name="Paul Ross R."/>
            <person name="Yang R."/>
            <person name="Briner A.E."/>
            <person name="Felis G.E."/>
            <person name="de Vos W.M."/>
            <person name="Barrangou R."/>
            <person name="Klaenhammer T.R."/>
            <person name="Caufield P.W."/>
            <person name="Cui Y."/>
            <person name="Zhang H."/>
            <person name="O'Toole P.W."/>
        </authorList>
    </citation>
    <scope>NUCLEOTIDE SEQUENCE [LARGE SCALE GENOMIC DNA]</scope>
    <source>
        <strain evidence="2 3">DSM 23908</strain>
    </source>
</reference>
<keyword evidence="2" id="KW-0326">Glycosidase</keyword>
<name>A0ABR5PTV8_9LACO</name>
<dbReference type="Gene3D" id="1.10.340.30">
    <property type="entry name" value="Hypothetical protein, domain 2"/>
    <property type="match status" value="1"/>
</dbReference>
<gene>
    <name evidence="2" type="ORF">FC38_GL001241</name>
</gene>
<keyword evidence="1" id="KW-0812">Transmembrane</keyword>
<organism evidence="2 3">
    <name type="scientific">Lactobacillus gigeriorum DSM 23908 = CRBIP 24.85</name>
    <dbReference type="NCBI Taxonomy" id="1423751"/>
    <lineage>
        <taxon>Bacteria</taxon>
        <taxon>Bacillati</taxon>
        <taxon>Bacillota</taxon>
        <taxon>Bacilli</taxon>
        <taxon>Lactobacillales</taxon>
        <taxon>Lactobacillaceae</taxon>
        <taxon>Lactobacillus</taxon>
    </lineage>
</organism>
<dbReference type="EMBL" id="AYZO01000037">
    <property type="protein sequence ID" value="KRN09921.1"/>
    <property type="molecule type" value="Genomic_DNA"/>
</dbReference>
<dbReference type="GO" id="GO:0016798">
    <property type="term" value="F:hydrolase activity, acting on glycosyl bonds"/>
    <property type="evidence" value="ECO:0007669"/>
    <property type="project" value="UniProtKB-KW"/>
</dbReference>
<dbReference type="RefSeq" id="WP_056987841.1">
    <property type="nucleotide sequence ID" value="NZ_AYZO01000037.1"/>
</dbReference>
<evidence type="ECO:0000313" key="2">
    <source>
        <dbReference type="EMBL" id="KRN09921.1"/>
    </source>
</evidence>
<evidence type="ECO:0000313" key="3">
    <source>
        <dbReference type="Proteomes" id="UP000051521"/>
    </source>
</evidence>
<dbReference type="Proteomes" id="UP000051521">
    <property type="component" value="Unassembled WGS sequence"/>
</dbReference>
<dbReference type="SUPFAM" id="SSF48150">
    <property type="entry name" value="DNA-glycosylase"/>
    <property type="match status" value="1"/>
</dbReference>
<keyword evidence="3" id="KW-1185">Reference proteome</keyword>
<evidence type="ECO:0000256" key="1">
    <source>
        <dbReference type="SAM" id="Phobius"/>
    </source>
</evidence>
<keyword evidence="1" id="KW-0472">Membrane</keyword>
<dbReference type="PANTHER" id="PTHR30037:SF4">
    <property type="entry name" value="DNA-3-METHYLADENINE GLYCOSYLASE I"/>
    <property type="match status" value="1"/>
</dbReference>
<keyword evidence="1" id="KW-1133">Transmembrane helix</keyword>
<sequence>MSTKIHNFANLRCPWGQTRSELLQNFHDHEWGKITLNDRYLYEMLVLQLFQSGLNWPVVLNKRENLRKAFKDFDPRAVAKFSASDVERLMNDQTIIRNRSKIEAAIKNARAILTVERNYGSFVKFIQETIPVQVVHHPEIFEDVPTSSDLSKQLARRMKKYDFFMVGPVIVYSYLQTIGLINDHVDCCPFKFEG</sequence>
<dbReference type="PANTHER" id="PTHR30037">
    <property type="entry name" value="DNA-3-METHYLADENINE GLYCOSYLASE 1"/>
    <property type="match status" value="1"/>
</dbReference>
<protein>
    <submittedName>
        <fullName evidence="2">DNA-3-methyladenine glycosidase</fullName>
    </submittedName>
</protein>